<sequence length="667" mass="72176">MSTKILITGGTGYLGSGVLSRLLDHSDASSFEITALVRSSDKASKLQSLGVKTIVGSYNADNLAFLKEAAANADIVIAMADSDTLPPALAILEGQKKRFAETGIKPVLIHTSGSAIVMDDARGMHPDHVTYSDLEAEKLNALPDTALHRNVDKALVEADEEGYPALVRKRGGFIGKGLNTWPAVEVNEVIDLFMILFNTICTHPDKAGHGKNGYYFAENFHYSYLEMANAISSALVDLGVGSDGEANAFSEEELASFYGAMWPFLATNCYIKADRSRQLGWNPVIGKDAFLLDNMPTKIFITGATGEMGCKWAFSATKQVLGYVGSTVLSRLLDHPDSQNFAITALVRTLPAAEKLESLGVKTLIGSYHDTDLSFLTEAAANADIVITMVDSDLLPPVLAILSGIKRRYETTGIKPILFHTVSRISDDASTTLVDNGSPLTLDDAQGLHSDHITYSDLEVEKLNALPATTFHLNVDKPIMEADAEGYVLSYLVTPSTIFGVPKGKVVDLGISNKHSVQVPLFAKLAIARKRGGYIGKGVNVWPAVEVNDLADLYILLLDTVLSDSSKAGHGKEGYYFAECLHYSYLEMANTISEALVELGIGEHREANALSEEEVQKHIGGFWRLLAGNSYVKAERARLLGWKPRAGKEEFLADIKTEVTHFAQLAG</sequence>
<dbReference type="FunCoup" id="A0A409YQX5">
    <property type="interactions" value="20"/>
</dbReference>
<comment type="caution">
    <text evidence="2">The sequence shown here is derived from an EMBL/GenBank/DDBJ whole genome shotgun (WGS) entry which is preliminary data.</text>
</comment>
<dbReference type="Proteomes" id="UP000284842">
    <property type="component" value="Unassembled WGS sequence"/>
</dbReference>
<dbReference type="Gene3D" id="3.40.50.720">
    <property type="entry name" value="NAD(P)-binding Rossmann-like Domain"/>
    <property type="match status" value="3"/>
</dbReference>
<dbReference type="PANTHER" id="PTHR48079">
    <property type="entry name" value="PROTEIN YEEZ"/>
    <property type="match status" value="1"/>
</dbReference>
<dbReference type="OrthoDB" id="2130169at2759"/>
<organism evidence="2 3">
    <name type="scientific">Panaeolus cyanescens</name>
    <dbReference type="NCBI Taxonomy" id="181874"/>
    <lineage>
        <taxon>Eukaryota</taxon>
        <taxon>Fungi</taxon>
        <taxon>Dikarya</taxon>
        <taxon>Basidiomycota</taxon>
        <taxon>Agaricomycotina</taxon>
        <taxon>Agaricomycetes</taxon>
        <taxon>Agaricomycetidae</taxon>
        <taxon>Agaricales</taxon>
        <taxon>Agaricineae</taxon>
        <taxon>Galeropsidaceae</taxon>
        <taxon>Panaeolus</taxon>
    </lineage>
</organism>
<dbReference type="InterPro" id="IPR008030">
    <property type="entry name" value="NmrA-like"/>
</dbReference>
<dbReference type="AlphaFoldDB" id="A0A409YQX5"/>
<dbReference type="PANTHER" id="PTHR48079:SF6">
    <property type="entry name" value="NAD(P)-BINDING DOMAIN-CONTAINING PROTEIN-RELATED"/>
    <property type="match status" value="1"/>
</dbReference>
<dbReference type="GO" id="GO:0005737">
    <property type="term" value="C:cytoplasm"/>
    <property type="evidence" value="ECO:0007669"/>
    <property type="project" value="TreeGrafter"/>
</dbReference>
<name>A0A409YQX5_9AGAR</name>
<keyword evidence="3" id="KW-1185">Reference proteome</keyword>
<evidence type="ECO:0000313" key="3">
    <source>
        <dbReference type="Proteomes" id="UP000284842"/>
    </source>
</evidence>
<dbReference type="SUPFAM" id="SSF51735">
    <property type="entry name" value="NAD(P)-binding Rossmann-fold domains"/>
    <property type="match status" value="2"/>
</dbReference>
<dbReference type="InterPro" id="IPR051783">
    <property type="entry name" value="NAD(P)-dependent_oxidoreduct"/>
</dbReference>
<feature type="domain" description="NmrA-like" evidence="1">
    <location>
        <begin position="2"/>
        <end position="81"/>
    </location>
</feature>
<evidence type="ECO:0000313" key="2">
    <source>
        <dbReference type="EMBL" id="PPR05405.1"/>
    </source>
</evidence>
<dbReference type="EMBL" id="NHTK01000814">
    <property type="protein sequence ID" value="PPR05405.1"/>
    <property type="molecule type" value="Genomic_DNA"/>
</dbReference>
<accession>A0A409YQX5</accession>
<dbReference type="InterPro" id="IPR036291">
    <property type="entry name" value="NAD(P)-bd_dom_sf"/>
</dbReference>
<dbReference type="STRING" id="181874.A0A409YQX5"/>
<evidence type="ECO:0000259" key="1">
    <source>
        <dbReference type="Pfam" id="PF05368"/>
    </source>
</evidence>
<dbReference type="Pfam" id="PF05368">
    <property type="entry name" value="NmrA"/>
    <property type="match status" value="1"/>
</dbReference>
<dbReference type="InParanoid" id="A0A409YQX5"/>
<gene>
    <name evidence="2" type="ORF">CVT24_008019</name>
</gene>
<reference evidence="2 3" key="1">
    <citation type="journal article" date="2018" name="Evol. Lett.">
        <title>Horizontal gene cluster transfer increased hallucinogenic mushroom diversity.</title>
        <authorList>
            <person name="Reynolds H.T."/>
            <person name="Vijayakumar V."/>
            <person name="Gluck-Thaler E."/>
            <person name="Korotkin H.B."/>
            <person name="Matheny P.B."/>
            <person name="Slot J.C."/>
        </authorList>
    </citation>
    <scope>NUCLEOTIDE SEQUENCE [LARGE SCALE GENOMIC DNA]</scope>
    <source>
        <strain evidence="2 3">2629</strain>
    </source>
</reference>
<proteinExistence type="predicted"/>
<dbReference type="GO" id="GO:0004029">
    <property type="term" value="F:aldehyde dehydrogenase (NAD+) activity"/>
    <property type="evidence" value="ECO:0007669"/>
    <property type="project" value="TreeGrafter"/>
</dbReference>
<protein>
    <recommendedName>
        <fullName evidence="1">NmrA-like domain-containing protein</fullName>
    </recommendedName>
</protein>